<feature type="coiled-coil region" evidence="1">
    <location>
        <begin position="39"/>
        <end position="108"/>
    </location>
</feature>
<proteinExistence type="predicted"/>
<organism evidence="2 3">
    <name type="scientific">Rotaria magnacalcarata</name>
    <dbReference type="NCBI Taxonomy" id="392030"/>
    <lineage>
        <taxon>Eukaryota</taxon>
        <taxon>Metazoa</taxon>
        <taxon>Spiralia</taxon>
        <taxon>Gnathifera</taxon>
        <taxon>Rotifera</taxon>
        <taxon>Eurotatoria</taxon>
        <taxon>Bdelloidea</taxon>
        <taxon>Philodinida</taxon>
        <taxon>Philodinidae</taxon>
        <taxon>Rotaria</taxon>
    </lineage>
</organism>
<sequence>LNQEKNSVENIRRSLDIQGEKLNEITSNNRQLIHVESQLAGLRSELEKSEMLRQTLEYELTLLRTQRGKQNAFTNQLQNQFNQANEQMKQLQSELNTINHQKVNQLKEK</sequence>
<dbReference type="EMBL" id="CAJOBJ010372362">
    <property type="protein sequence ID" value="CAF5224019.1"/>
    <property type="molecule type" value="Genomic_DNA"/>
</dbReference>
<feature type="non-terminal residue" evidence="2">
    <location>
        <position position="1"/>
    </location>
</feature>
<gene>
    <name evidence="2" type="ORF">GIL414_LOCUS85886</name>
</gene>
<evidence type="ECO:0000313" key="3">
    <source>
        <dbReference type="Proteomes" id="UP000681720"/>
    </source>
</evidence>
<reference evidence="2" key="1">
    <citation type="submission" date="2021-02" db="EMBL/GenBank/DDBJ databases">
        <authorList>
            <person name="Nowell W R."/>
        </authorList>
    </citation>
    <scope>NUCLEOTIDE SEQUENCE</scope>
</reference>
<feature type="non-terminal residue" evidence="2">
    <location>
        <position position="109"/>
    </location>
</feature>
<evidence type="ECO:0000256" key="1">
    <source>
        <dbReference type="SAM" id="Coils"/>
    </source>
</evidence>
<protein>
    <submittedName>
        <fullName evidence="2">Uncharacterized protein</fullName>
    </submittedName>
</protein>
<dbReference type="AlphaFoldDB" id="A0A8S3JZ33"/>
<dbReference type="Proteomes" id="UP000681720">
    <property type="component" value="Unassembled WGS sequence"/>
</dbReference>
<accession>A0A8S3JZ33</accession>
<keyword evidence="1" id="KW-0175">Coiled coil</keyword>
<evidence type="ECO:0000313" key="2">
    <source>
        <dbReference type="EMBL" id="CAF5224019.1"/>
    </source>
</evidence>
<comment type="caution">
    <text evidence="2">The sequence shown here is derived from an EMBL/GenBank/DDBJ whole genome shotgun (WGS) entry which is preliminary data.</text>
</comment>
<name>A0A8S3JZ33_9BILA</name>